<protein>
    <submittedName>
        <fullName evidence="1">Uncharacterized protein</fullName>
    </submittedName>
</protein>
<evidence type="ECO:0000313" key="1">
    <source>
        <dbReference type="EMBL" id="VDD81300.1"/>
    </source>
</evidence>
<accession>A0A0R3UIN3</accession>
<dbReference type="AlphaFoldDB" id="A0A0R3UIN3"/>
<keyword evidence="2" id="KW-1185">Reference proteome</keyword>
<evidence type="ECO:0000313" key="2">
    <source>
        <dbReference type="Proteomes" id="UP000267029"/>
    </source>
</evidence>
<proteinExistence type="predicted"/>
<organism evidence="1 2">
    <name type="scientific">Mesocestoides corti</name>
    <name type="common">Flatworm</name>
    <dbReference type="NCBI Taxonomy" id="53468"/>
    <lineage>
        <taxon>Eukaryota</taxon>
        <taxon>Metazoa</taxon>
        <taxon>Spiralia</taxon>
        <taxon>Lophotrochozoa</taxon>
        <taxon>Platyhelminthes</taxon>
        <taxon>Cestoda</taxon>
        <taxon>Eucestoda</taxon>
        <taxon>Cyclophyllidea</taxon>
        <taxon>Mesocestoididae</taxon>
        <taxon>Mesocestoides</taxon>
    </lineage>
</organism>
<dbReference type="EMBL" id="UXSR01005350">
    <property type="protein sequence ID" value="VDD81300.1"/>
    <property type="molecule type" value="Genomic_DNA"/>
</dbReference>
<name>A0A0R3UIN3_MESCO</name>
<sequence length="117" mass="12982">MPESGETGPAFTQPHTSAFRRYRSEVAQWRWWVGARLDECMRYHHDRNSDASPCAGVGSRLAALNWSAWVHLGEPVYAGGYRLLPRNSHNSFGSRPLGGALTTVQPRMIGCCADAHL</sequence>
<reference evidence="1 2" key="1">
    <citation type="submission" date="2018-10" db="EMBL/GenBank/DDBJ databases">
        <authorList>
            <consortium name="Pathogen Informatics"/>
        </authorList>
    </citation>
    <scope>NUCLEOTIDE SEQUENCE [LARGE SCALE GENOMIC DNA]</scope>
</reference>
<dbReference type="Proteomes" id="UP000267029">
    <property type="component" value="Unassembled WGS sequence"/>
</dbReference>
<gene>
    <name evidence="1" type="ORF">MCOS_LOCUS7303</name>
</gene>